<name>A0A9P9EFD9_9PLEO</name>
<keyword evidence="1" id="KW-1133">Transmembrane helix</keyword>
<dbReference type="Proteomes" id="UP000700596">
    <property type="component" value="Unassembled WGS sequence"/>
</dbReference>
<evidence type="ECO:0000313" key="3">
    <source>
        <dbReference type="Proteomes" id="UP000700596"/>
    </source>
</evidence>
<reference evidence="2" key="1">
    <citation type="journal article" date="2021" name="Nat. Commun.">
        <title>Genetic determinants of endophytism in the Arabidopsis root mycobiome.</title>
        <authorList>
            <person name="Mesny F."/>
            <person name="Miyauchi S."/>
            <person name="Thiergart T."/>
            <person name="Pickel B."/>
            <person name="Atanasova L."/>
            <person name="Karlsson M."/>
            <person name="Huettel B."/>
            <person name="Barry K.W."/>
            <person name="Haridas S."/>
            <person name="Chen C."/>
            <person name="Bauer D."/>
            <person name="Andreopoulos W."/>
            <person name="Pangilinan J."/>
            <person name="LaButti K."/>
            <person name="Riley R."/>
            <person name="Lipzen A."/>
            <person name="Clum A."/>
            <person name="Drula E."/>
            <person name="Henrissat B."/>
            <person name="Kohler A."/>
            <person name="Grigoriev I.V."/>
            <person name="Martin F.M."/>
            <person name="Hacquard S."/>
        </authorList>
    </citation>
    <scope>NUCLEOTIDE SEQUENCE</scope>
    <source>
        <strain evidence="2">MPI-CAGE-CH-0243</strain>
    </source>
</reference>
<dbReference type="EMBL" id="JAGMWT010000002">
    <property type="protein sequence ID" value="KAH7136124.1"/>
    <property type="molecule type" value="Genomic_DNA"/>
</dbReference>
<comment type="caution">
    <text evidence="2">The sequence shown here is derived from an EMBL/GenBank/DDBJ whole genome shotgun (WGS) entry which is preliminary data.</text>
</comment>
<sequence length="120" mass="13946">MQSLHTRTPTFVKESVAAYHIRRTKGKGRNARGCELELVRKSRTRQNLKSILQYVFCCLILIFMIRYVWWPPLKSYVSGKVPCSCYPHLLYGHLCALAFPSNFRLLLLFDSQSVCEVSCR</sequence>
<keyword evidence="1" id="KW-0472">Membrane</keyword>
<evidence type="ECO:0000256" key="1">
    <source>
        <dbReference type="SAM" id="Phobius"/>
    </source>
</evidence>
<organism evidence="2 3">
    <name type="scientific">Dendryphion nanum</name>
    <dbReference type="NCBI Taxonomy" id="256645"/>
    <lineage>
        <taxon>Eukaryota</taxon>
        <taxon>Fungi</taxon>
        <taxon>Dikarya</taxon>
        <taxon>Ascomycota</taxon>
        <taxon>Pezizomycotina</taxon>
        <taxon>Dothideomycetes</taxon>
        <taxon>Pleosporomycetidae</taxon>
        <taxon>Pleosporales</taxon>
        <taxon>Torulaceae</taxon>
        <taxon>Dendryphion</taxon>
    </lineage>
</organism>
<accession>A0A9P9EFD9</accession>
<protein>
    <recommendedName>
        <fullName evidence="4">Transmembrane protein</fullName>
    </recommendedName>
</protein>
<keyword evidence="3" id="KW-1185">Reference proteome</keyword>
<dbReference type="AlphaFoldDB" id="A0A9P9EFD9"/>
<gene>
    <name evidence="2" type="ORF">B0J11DRAFT_519984</name>
</gene>
<evidence type="ECO:0000313" key="2">
    <source>
        <dbReference type="EMBL" id="KAH7136124.1"/>
    </source>
</evidence>
<keyword evidence="1" id="KW-0812">Transmembrane</keyword>
<evidence type="ECO:0008006" key="4">
    <source>
        <dbReference type="Google" id="ProtNLM"/>
    </source>
</evidence>
<feature type="transmembrane region" description="Helical" evidence="1">
    <location>
        <begin position="51"/>
        <end position="69"/>
    </location>
</feature>
<feature type="transmembrane region" description="Helical" evidence="1">
    <location>
        <begin position="89"/>
        <end position="109"/>
    </location>
</feature>
<proteinExistence type="predicted"/>